<name>M3XYG2_MUSPF</name>
<dbReference type="EMBL" id="AEYP01064365">
    <property type="status" value="NOT_ANNOTATED_CDS"/>
    <property type="molecule type" value="Genomic_DNA"/>
</dbReference>
<reference evidence="2" key="1">
    <citation type="submission" date="2024-06" db="UniProtKB">
        <authorList>
            <consortium name="Ensembl"/>
        </authorList>
    </citation>
    <scope>IDENTIFICATION</scope>
</reference>
<dbReference type="EMBL" id="AEYP01064372">
    <property type="status" value="NOT_ANNOTATED_CDS"/>
    <property type="molecule type" value="Genomic_DNA"/>
</dbReference>
<dbReference type="EMBL" id="AEYP01064369">
    <property type="status" value="NOT_ANNOTATED_CDS"/>
    <property type="molecule type" value="Genomic_DNA"/>
</dbReference>
<evidence type="ECO:0000313" key="2">
    <source>
        <dbReference type="Ensembl" id="ENSMPUP00000004113.1"/>
    </source>
</evidence>
<dbReference type="AlphaFoldDB" id="M3XYG2"/>
<dbReference type="InParanoid" id="M3XYG2"/>
<dbReference type="EMBL" id="AEYP01064371">
    <property type="status" value="NOT_ANNOTATED_CDS"/>
    <property type="molecule type" value="Genomic_DNA"/>
</dbReference>
<dbReference type="EMBL" id="AEYP01064366">
    <property type="status" value="NOT_ANNOTATED_CDS"/>
    <property type="molecule type" value="Genomic_DNA"/>
</dbReference>
<feature type="region of interest" description="Disordered" evidence="1">
    <location>
        <begin position="113"/>
        <end position="159"/>
    </location>
</feature>
<sequence>KSGAHLSLSFSPSLLSSLPPHHTTPSEILAPRERSFQPEIPEPAAVPWRKRPRAEPWASVCRQGTPPLLLVSLTNRNHFPLPPKPDCIQKFLISLKTKSEKLTTVTQKSPQIYSSSRVKKQRQTQMQHQGSRSLCRGEVTGGRRAAQRRGPMAMVGDQA</sequence>
<dbReference type="EMBL" id="AEYP01064368">
    <property type="status" value="NOT_ANNOTATED_CDS"/>
    <property type="molecule type" value="Genomic_DNA"/>
</dbReference>
<dbReference type="Ensembl" id="ENSMPUT00000004186.1">
    <property type="protein sequence ID" value="ENSMPUP00000004113.1"/>
    <property type="gene ID" value="ENSMPUG00000004147.1"/>
</dbReference>
<evidence type="ECO:0000256" key="1">
    <source>
        <dbReference type="SAM" id="MobiDB-lite"/>
    </source>
</evidence>
<feature type="compositionally biased region" description="Polar residues" evidence="1">
    <location>
        <begin position="123"/>
        <end position="132"/>
    </location>
</feature>
<dbReference type="EMBL" id="AEYP01064370">
    <property type="status" value="NOT_ANNOTATED_CDS"/>
    <property type="molecule type" value="Genomic_DNA"/>
</dbReference>
<feature type="region of interest" description="Disordered" evidence="1">
    <location>
        <begin position="1"/>
        <end position="51"/>
    </location>
</feature>
<feature type="compositionally biased region" description="Low complexity" evidence="1">
    <location>
        <begin position="1"/>
        <end position="26"/>
    </location>
</feature>
<protein>
    <submittedName>
        <fullName evidence="2">Uncharacterized protein</fullName>
    </submittedName>
</protein>
<dbReference type="EMBL" id="AEYP01064373">
    <property type="status" value="NOT_ANNOTATED_CDS"/>
    <property type="molecule type" value="Genomic_DNA"/>
</dbReference>
<accession>M3XYG2</accession>
<dbReference type="HOGENOM" id="CLU_1664753_0_0_1"/>
<dbReference type="EMBL" id="AEYP01064367">
    <property type="status" value="NOT_ANNOTATED_CDS"/>
    <property type="molecule type" value="Genomic_DNA"/>
</dbReference>
<organism evidence="2">
    <name type="scientific">Mustela putorius furo</name>
    <name type="common">European domestic ferret</name>
    <name type="synonym">Mustela furo</name>
    <dbReference type="NCBI Taxonomy" id="9669"/>
    <lineage>
        <taxon>Eukaryota</taxon>
        <taxon>Metazoa</taxon>
        <taxon>Chordata</taxon>
        <taxon>Craniata</taxon>
        <taxon>Vertebrata</taxon>
        <taxon>Euteleostomi</taxon>
        <taxon>Mammalia</taxon>
        <taxon>Eutheria</taxon>
        <taxon>Laurasiatheria</taxon>
        <taxon>Carnivora</taxon>
        <taxon>Caniformia</taxon>
        <taxon>Musteloidea</taxon>
        <taxon>Mustelidae</taxon>
        <taxon>Mustelinae</taxon>
        <taxon>Mustela</taxon>
    </lineage>
</organism>
<dbReference type="EMBL" id="AEYP01064364">
    <property type="status" value="NOT_ANNOTATED_CDS"/>
    <property type="molecule type" value="Genomic_DNA"/>
</dbReference>
<proteinExistence type="predicted"/>